<evidence type="ECO:0000313" key="3">
    <source>
        <dbReference type="WBParaSite" id="TCNE_0001994601-mRNA-1"/>
    </source>
</evidence>
<keyword evidence="2" id="KW-1185">Reference proteome</keyword>
<dbReference type="AlphaFoldDB" id="A0A183VGS2"/>
<evidence type="ECO:0000313" key="2">
    <source>
        <dbReference type="Proteomes" id="UP000050794"/>
    </source>
</evidence>
<dbReference type="EMBL" id="UYWY01027795">
    <property type="protein sequence ID" value="VDM51263.1"/>
    <property type="molecule type" value="Genomic_DNA"/>
</dbReference>
<protein>
    <submittedName>
        <fullName evidence="3">ACAS_N domain-containing protein</fullName>
    </submittedName>
</protein>
<dbReference type="Proteomes" id="UP000050794">
    <property type="component" value="Unassembled WGS sequence"/>
</dbReference>
<reference evidence="3" key="1">
    <citation type="submission" date="2016-06" db="UniProtKB">
        <authorList>
            <consortium name="WormBaseParasite"/>
        </authorList>
    </citation>
    <scope>IDENTIFICATION</scope>
</reference>
<accession>A0A183VGS2</accession>
<name>A0A183VGS2_TOXCA</name>
<proteinExistence type="predicted"/>
<reference evidence="1 2" key="2">
    <citation type="submission" date="2018-11" db="EMBL/GenBank/DDBJ databases">
        <authorList>
            <consortium name="Pathogen Informatics"/>
        </authorList>
    </citation>
    <scope>NUCLEOTIDE SEQUENCE [LARGE SCALE GENOMIC DNA]</scope>
</reference>
<organism evidence="2 3">
    <name type="scientific">Toxocara canis</name>
    <name type="common">Canine roundworm</name>
    <dbReference type="NCBI Taxonomy" id="6265"/>
    <lineage>
        <taxon>Eukaryota</taxon>
        <taxon>Metazoa</taxon>
        <taxon>Ecdysozoa</taxon>
        <taxon>Nematoda</taxon>
        <taxon>Chromadorea</taxon>
        <taxon>Rhabditida</taxon>
        <taxon>Spirurina</taxon>
        <taxon>Ascaridomorpha</taxon>
        <taxon>Ascaridoidea</taxon>
        <taxon>Toxocaridae</taxon>
        <taxon>Toxocara</taxon>
    </lineage>
</organism>
<sequence>MSDAKVRFVLESPPEDGELFLPPAPLLAGIVSHLFHVPVPIARQHAPINIAISFVRANVSGLQSYSELYSNSINDSNAFWKTVASQLFFETTSDKVS</sequence>
<evidence type="ECO:0000313" key="1">
    <source>
        <dbReference type="EMBL" id="VDM51263.1"/>
    </source>
</evidence>
<gene>
    <name evidence="1" type="ORF">TCNE_LOCUS19942</name>
</gene>
<dbReference type="WBParaSite" id="TCNE_0001994601-mRNA-1">
    <property type="protein sequence ID" value="TCNE_0001994601-mRNA-1"/>
    <property type="gene ID" value="TCNE_0001994601"/>
</dbReference>